<organism evidence="2 3">
    <name type="scientific">Dreissena polymorpha</name>
    <name type="common">Zebra mussel</name>
    <name type="synonym">Mytilus polymorpha</name>
    <dbReference type="NCBI Taxonomy" id="45954"/>
    <lineage>
        <taxon>Eukaryota</taxon>
        <taxon>Metazoa</taxon>
        <taxon>Spiralia</taxon>
        <taxon>Lophotrochozoa</taxon>
        <taxon>Mollusca</taxon>
        <taxon>Bivalvia</taxon>
        <taxon>Autobranchia</taxon>
        <taxon>Heteroconchia</taxon>
        <taxon>Euheterodonta</taxon>
        <taxon>Imparidentia</taxon>
        <taxon>Neoheterodontei</taxon>
        <taxon>Myida</taxon>
        <taxon>Dreissenoidea</taxon>
        <taxon>Dreissenidae</taxon>
        <taxon>Dreissena</taxon>
    </lineage>
</organism>
<reference evidence="2" key="2">
    <citation type="submission" date="2020-11" db="EMBL/GenBank/DDBJ databases">
        <authorList>
            <person name="McCartney M.A."/>
            <person name="Auch B."/>
            <person name="Kono T."/>
            <person name="Mallez S."/>
            <person name="Becker A."/>
            <person name="Gohl D.M."/>
            <person name="Silverstein K.A.T."/>
            <person name="Koren S."/>
            <person name="Bechman K.B."/>
            <person name="Herman A."/>
            <person name="Abrahante J.E."/>
            <person name="Garbe J."/>
        </authorList>
    </citation>
    <scope>NUCLEOTIDE SEQUENCE</scope>
    <source>
        <strain evidence="2">Duluth1</strain>
        <tissue evidence="2">Whole animal</tissue>
    </source>
</reference>
<dbReference type="AlphaFoldDB" id="A0A9D3Y4S7"/>
<evidence type="ECO:0000256" key="1">
    <source>
        <dbReference type="SAM" id="MobiDB-lite"/>
    </source>
</evidence>
<dbReference type="EMBL" id="JAIWYP010000029">
    <property type="protein sequence ID" value="KAH3691871.1"/>
    <property type="molecule type" value="Genomic_DNA"/>
</dbReference>
<feature type="compositionally biased region" description="Pro residues" evidence="1">
    <location>
        <begin position="56"/>
        <end position="68"/>
    </location>
</feature>
<evidence type="ECO:0000313" key="3">
    <source>
        <dbReference type="Proteomes" id="UP000828390"/>
    </source>
</evidence>
<evidence type="ECO:0000313" key="2">
    <source>
        <dbReference type="EMBL" id="KAH3691871.1"/>
    </source>
</evidence>
<dbReference type="Proteomes" id="UP000828390">
    <property type="component" value="Unassembled WGS sequence"/>
</dbReference>
<sequence length="90" mass="9823">MEPTLRGRSVQRRVCQAGAKQTQREGRGMRVAVDPDPAKEQRAGWRRRNAAETAPVPEPASAPVPGPKPEAELKTPPFKRKRADDNAANG</sequence>
<gene>
    <name evidence="2" type="ORF">DPMN_191049</name>
</gene>
<proteinExistence type="predicted"/>
<protein>
    <submittedName>
        <fullName evidence="2">Uncharacterized protein</fullName>
    </submittedName>
</protein>
<comment type="caution">
    <text evidence="2">The sequence shown here is derived from an EMBL/GenBank/DDBJ whole genome shotgun (WGS) entry which is preliminary data.</text>
</comment>
<name>A0A9D3Y4S7_DREPO</name>
<feature type="region of interest" description="Disordered" evidence="1">
    <location>
        <begin position="1"/>
        <end position="90"/>
    </location>
</feature>
<keyword evidence="3" id="KW-1185">Reference proteome</keyword>
<accession>A0A9D3Y4S7</accession>
<reference evidence="2" key="1">
    <citation type="journal article" date="2019" name="bioRxiv">
        <title>The Genome of the Zebra Mussel, Dreissena polymorpha: A Resource for Invasive Species Research.</title>
        <authorList>
            <person name="McCartney M.A."/>
            <person name="Auch B."/>
            <person name="Kono T."/>
            <person name="Mallez S."/>
            <person name="Zhang Y."/>
            <person name="Obille A."/>
            <person name="Becker A."/>
            <person name="Abrahante J.E."/>
            <person name="Garbe J."/>
            <person name="Badalamenti J.P."/>
            <person name="Herman A."/>
            <person name="Mangelson H."/>
            <person name="Liachko I."/>
            <person name="Sullivan S."/>
            <person name="Sone E.D."/>
            <person name="Koren S."/>
            <person name="Silverstein K.A.T."/>
            <person name="Beckman K.B."/>
            <person name="Gohl D.M."/>
        </authorList>
    </citation>
    <scope>NUCLEOTIDE SEQUENCE</scope>
    <source>
        <strain evidence="2">Duluth1</strain>
        <tissue evidence="2">Whole animal</tissue>
    </source>
</reference>